<keyword evidence="5" id="KW-0547">Nucleotide-binding</keyword>
<evidence type="ECO:0000313" key="11">
    <source>
        <dbReference type="Proteomes" id="UP000604898"/>
    </source>
</evidence>
<dbReference type="PANTHER" id="PTHR43790">
    <property type="entry name" value="CARBOHYDRATE TRANSPORT ATP-BINDING PROTEIN MG119-RELATED"/>
    <property type="match status" value="1"/>
</dbReference>
<evidence type="ECO:0000313" key="10">
    <source>
        <dbReference type="EMBL" id="MBL4912097.1"/>
    </source>
</evidence>
<dbReference type="InterPro" id="IPR017871">
    <property type="entry name" value="ABC_transporter-like_CS"/>
</dbReference>
<dbReference type="Gene3D" id="3.40.50.300">
    <property type="entry name" value="P-loop containing nucleotide triphosphate hydrolases"/>
    <property type="match status" value="2"/>
</dbReference>
<keyword evidence="2" id="KW-1003">Cell membrane</keyword>
<dbReference type="PROSITE" id="PS00211">
    <property type="entry name" value="ABC_TRANSPORTER_1"/>
    <property type="match status" value="1"/>
</dbReference>
<keyword evidence="1" id="KW-0813">Transport</keyword>
<accession>A0ABS1SU73</accession>
<dbReference type="EMBL" id="JAESVD010000001">
    <property type="protein sequence ID" value="MBL4912097.1"/>
    <property type="molecule type" value="Genomic_DNA"/>
</dbReference>
<feature type="domain" description="ABC transporter" evidence="9">
    <location>
        <begin position="254"/>
        <end position="492"/>
    </location>
</feature>
<evidence type="ECO:0000256" key="8">
    <source>
        <dbReference type="ARBA" id="ARBA00023136"/>
    </source>
</evidence>
<sequence length="494" mass="54218">MTNTPLLSVKSIKKSFGEVKALKHINFTLNAGEIHALCGGNGAGKSTFLSIVMGFLQPDEGSIMVNGESKVFANAKEALQAGITIVQQELSMIPNLTVAENIYLGQEPRNRFGVVDFKTLNQRAQTLMDELEFDIPVNAMLHTLSVAHQQLVEIAKALSHSNANIIFLDEPTSAIGEEDSKKLFNAIKSLAAKGKGIVYVSHRLSEIFEICSHYTVFRDGTYISEGLISDINRDQLIEQIIGGQINEEFSKFNQPTEQLLLEVKNLTSKKFNDISFKVNKGEILGIYGLVGSGRSEVLNAIFGVDEFDTGSICLNDSEFKKIKPKQAINAGMAYVTEDRKSSGLVLSSSVGDNISISSLEQCSNAFVVNEKRENERIEAMIELFRVKTPNKDQIVGNLSGGNQQKVVLGRWSLTNPELLMLDEPTRGIDVGAKKEIYRYMSEQALQGKGIIMVSSELPEIIGMSDRIIVFKNGELISEVTQSDASQQLLLSLAS</sequence>
<proteinExistence type="predicted"/>
<keyword evidence="7" id="KW-1278">Translocase</keyword>
<evidence type="ECO:0000256" key="3">
    <source>
        <dbReference type="ARBA" id="ARBA00022597"/>
    </source>
</evidence>
<organism evidence="10 11">
    <name type="scientific">Shewanella schlegeliana</name>
    <dbReference type="NCBI Taxonomy" id="190308"/>
    <lineage>
        <taxon>Bacteria</taxon>
        <taxon>Pseudomonadati</taxon>
        <taxon>Pseudomonadota</taxon>
        <taxon>Gammaproteobacteria</taxon>
        <taxon>Alteromonadales</taxon>
        <taxon>Shewanellaceae</taxon>
        <taxon>Shewanella</taxon>
    </lineage>
</organism>
<dbReference type="PANTHER" id="PTHR43790:SF3">
    <property type="entry name" value="D-ALLOSE IMPORT ATP-BINDING PROTEIN ALSA-RELATED"/>
    <property type="match status" value="1"/>
</dbReference>
<gene>
    <name evidence="10" type="ORF">JMA39_02945</name>
</gene>
<keyword evidence="6 10" id="KW-0067">ATP-binding</keyword>
<dbReference type="Pfam" id="PF00005">
    <property type="entry name" value="ABC_tran"/>
    <property type="match status" value="2"/>
</dbReference>
<evidence type="ECO:0000256" key="6">
    <source>
        <dbReference type="ARBA" id="ARBA00022840"/>
    </source>
</evidence>
<keyword evidence="3" id="KW-0762">Sugar transport</keyword>
<dbReference type="InterPro" id="IPR027417">
    <property type="entry name" value="P-loop_NTPase"/>
</dbReference>
<reference evidence="10 11" key="1">
    <citation type="submission" date="2021-01" db="EMBL/GenBank/DDBJ databases">
        <title>Genome sequence of Shewanella schlegeliana JCM 11561.</title>
        <authorList>
            <person name="Zhang H."/>
            <person name="Li C."/>
        </authorList>
    </citation>
    <scope>NUCLEOTIDE SEQUENCE [LARGE SCALE GENOMIC DNA]</scope>
    <source>
        <strain evidence="10 11">JCM 11561</strain>
    </source>
</reference>
<dbReference type="CDD" id="cd03215">
    <property type="entry name" value="ABC_Carb_Monos_II"/>
    <property type="match status" value="1"/>
</dbReference>
<evidence type="ECO:0000256" key="1">
    <source>
        <dbReference type="ARBA" id="ARBA00022448"/>
    </source>
</evidence>
<evidence type="ECO:0000259" key="9">
    <source>
        <dbReference type="PROSITE" id="PS50893"/>
    </source>
</evidence>
<comment type="caution">
    <text evidence="10">The sequence shown here is derived from an EMBL/GenBank/DDBJ whole genome shotgun (WGS) entry which is preliminary data.</text>
</comment>
<dbReference type="InterPro" id="IPR003593">
    <property type="entry name" value="AAA+_ATPase"/>
</dbReference>
<keyword evidence="8" id="KW-0472">Membrane</keyword>
<dbReference type="GO" id="GO:0005524">
    <property type="term" value="F:ATP binding"/>
    <property type="evidence" value="ECO:0007669"/>
    <property type="project" value="UniProtKB-KW"/>
</dbReference>
<evidence type="ECO:0000256" key="7">
    <source>
        <dbReference type="ARBA" id="ARBA00022967"/>
    </source>
</evidence>
<feature type="domain" description="ABC transporter" evidence="9">
    <location>
        <begin position="7"/>
        <end position="244"/>
    </location>
</feature>
<keyword evidence="4" id="KW-0677">Repeat</keyword>
<keyword evidence="11" id="KW-1185">Reference proteome</keyword>
<protein>
    <submittedName>
        <fullName evidence="10">Sugar ABC transporter ATP-binding protein</fullName>
    </submittedName>
</protein>
<dbReference type="SMART" id="SM00382">
    <property type="entry name" value="AAA"/>
    <property type="match status" value="2"/>
</dbReference>
<dbReference type="InterPro" id="IPR003439">
    <property type="entry name" value="ABC_transporter-like_ATP-bd"/>
</dbReference>
<dbReference type="SUPFAM" id="SSF52540">
    <property type="entry name" value="P-loop containing nucleoside triphosphate hydrolases"/>
    <property type="match status" value="2"/>
</dbReference>
<dbReference type="Proteomes" id="UP000604898">
    <property type="component" value="Unassembled WGS sequence"/>
</dbReference>
<name>A0ABS1SU73_9GAMM</name>
<dbReference type="PROSITE" id="PS50893">
    <property type="entry name" value="ABC_TRANSPORTER_2"/>
    <property type="match status" value="2"/>
</dbReference>
<dbReference type="InterPro" id="IPR050107">
    <property type="entry name" value="ABC_carbohydrate_import_ATPase"/>
</dbReference>
<evidence type="ECO:0000256" key="5">
    <source>
        <dbReference type="ARBA" id="ARBA00022741"/>
    </source>
</evidence>
<evidence type="ECO:0000256" key="4">
    <source>
        <dbReference type="ARBA" id="ARBA00022737"/>
    </source>
</evidence>
<dbReference type="RefSeq" id="WP_202720322.1">
    <property type="nucleotide sequence ID" value="NZ_BPEX01000018.1"/>
</dbReference>
<evidence type="ECO:0000256" key="2">
    <source>
        <dbReference type="ARBA" id="ARBA00022475"/>
    </source>
</evidence>
<dbReference type="CDD" id="cd03216">
    <property type="entry name" value="ABC_Carb_Monos_I"/>
    <property type="match status" value="1"/>
</dbReference>